<accession>A0A6J4R7F8</accession>
<dbReference type="EMBL" id="CADCVJ010000051">
    <property type="protein sequence ID" value="CAA9466390.1"/>
    <property type="molecule type" value="Genomic_DNA"/>
</dbReference>
<gene>
    <name evidence="2" type="ORF">AVDCRST_MAG38-815</name>
</gene>
<evidence type="ECO:0000256" key="1">
    <source>
        <dbReference type="SAM" id="MobiDB-lite"/>
    </source>
</evidence>
<feature type="compositionally biased region" description="Basic and acidic residues" evidence="1">
    <location>
        <begin position="115"/>
        <end position="124"/>
    </location>
</feature>
<dbReference type="AlphaFoldDB" id="A0A6J4R7F8"/>
<evidence type="ECO:0000313" key="2">
    <source>
        <dbReference type="EMBL" id="CAA9466390.1"/>
    </source>
</evidence>
<reference evidence="2" key="1">
    <citation type="submission" date="2020-02" db="EMBL/GenBank/DDBJ databases">
        <authorList>
            <person name="Meier V. D."/>
        </authorList>
    </citation>
    <scope>NUCLEOTIDE SEQUENCE</scope>
    <source>
        <strain evidence="2">AVDCRST_MAG38</strain>
    </source>
</reference>
<feature type="non-terminal residue" evidence="2">
    <location>
        <position position="1"/>
    </location>
</feature>
<feature type="compositionally biased region" description="Basic and acidic residues" evidence="1">
    <location>
        <begin position="40"/>
        <end position="52"/>
    </location>
</feature>
<protein>
    <submittedName>
        <fullName evidence="2">Uncharacterized protein</fullName>
    </submittedName>
</protein>
<feature type="non-terminal residue" evidence="2">
    <location>
        <position position="144"/>
    </location>
</feature>
<organism evidence="2">
    <name type="scientific">uncultured Solirubrobacteraceae bacterium</name>
    <dbReference type="NCBI Taxonomy" id="1162706"/>
    <lineage>
        <taxon>Bacteria</taxon>
        <taxon>Bacillati</taxon>
        <taxon>Actinomycetota</taxon>
        <taxon>Thermoleophilia</taxon>
        <taxon>Solirubrobacterales</taxon>
        <taxon>Solirubrobacteraceae</taxon>
        <taxon>environmental samples</taxon>
    </lineage>
</organism>
<name>A0A6J4R7F8_9ACTN</name>
<proteinExistence type="predicted"/>
<feature type="region of interest" description="Disordered" evidence="1">
    <location>
        <begin position="1"/>
        <end position="144"/>
    </location>
</feature>
<feature type="compositionally biased region" description="Basic and acidic residues" evidence="1">
    <location>
        <begin position="64"/>
        <end position="77"/>
    </location>
</feature>
<sequence length="144" mass="15230">AGEALTAAGGDRRRAAAAPRVARPRDRVWAGRRGASGRGAVDDRPHPGDRPVRHGGGTGPGRCGRADRGRAHERSPEPCRGLRARGRRGALRDRVRGAGGGARRTRPAGRPGRPPPDRAGHHETGAPVRRRRRSVARVGDSAIL</sequence>